<name>A0A5B8MCR3_9CHLO</name>
<dbReference type="GO" id="GO:0016020">
    <property type="term" value="C:membrane"/>
    <property type="evidence" value="ECO:0007669"/>
    <property type="project" value="TreeGrafter"/>
</dbReference>
<keyword evidence="5" id="KW-0812">Transmembrane</keyword>
<evidence type="ECO:0000256" key="2">
    <source>
        <dbReference type="ARBA" id="ARBA00022801"/>
    </source>
</evidence>
<evidence type="ECO:0000256" key="3">
    <source>
        <dbReference type="PIRSR" id="PIRSR600407-1"/>
    </source>
</evidence>
<dbReference type="CDD" id="cd24003">
    <property type="entry name" value="ASKHA_NBD_GDA1_CD39_NTPase"/>
    <property type="match status" value="1"/>
</dbReference>
<dbReference type="GO" id="GO:0005524">
    <property type="term" value="F:ATP binding"/>
    <property type="evidence" value="ECO:0007669"/>
    <property type="project" value="UniProtKB-KW"/>
</dbReference>
<evidence type="ECO:0000256" key="1">
    <source>
        <dbReference type="ARBA" id="ARBA00009283"/>
    </source>
</evidence>
<dbReference type="PANTHER" id="PTHR11782">
    <property type="entry name" value="ADENOSINE/GUANOSINE DIPHOSPHATASE"/>
    <property type="match status" value="1"/>
</dbReference>
<dbReference type="EMBL" id="CP031034">
    <property type="protein sequence ID" value="QDZ17951.1"/>
    <property type="molecule type" value="Genomic_DNA"/>
</dbReference>
<evidence type="ECO:0000256" key="4">
    <source>
        <dbReference type="PIRSR" id="PIRSR600407-2"/>
    </source>
</evidence>
<keyword evidence="4" id="KW-0547">Nucleotide-binding</keyword>
<feature type="transmembrane region" description="Helical" evidence="5">
    <location>
        <begin position="21"/>
        <end position="41"/>
    </location>
</feature>
<protein>
    <submittedName>
        <fullName evidence="6">Putative apyrase</fullName>
    </submittedName>
</protein>
<gene>
    <name evidence="6" type="ORF">A3770_01p04690</name>
</gene>
<proteinExistence type="inferred from homology"/>
<comment type="similarity">
    <text evidence="1">Belongs to the GDA1/CD39 NTPase family.</text>
</comment>
<keyword evidence="5" id="KW-1133">Transmembrane helix</keyword>
<dbReference type="Gene3D" id="3.30.420.150">
    <property type="entry name" value="Exopolyphosphatase. Domain 2"/>
    <property type="match status" value="1"/>
</dbReference>
<feature type="transmembrane region" description="Helical" evidence="5">
    <location>
        <begin position="470"/>
        <end position="492"/>
    </location>
</feature>
<keyword evidence="2" id="KW-0378">Hydrolase</keyword>
<evidence type="ECO:0000313" key="6">
    <source>
        <dbReference type="EMBL" id="QDZ17951.1"/>
    </source>
</evidence>
<feature type="active site" description="Proton acceptor" evidence="3">
    <location>
        <position position="209"/>
    </location>
</feature>
<keyword evidence="4" id="KW-0067">ATP-binding</keyword>
<dbReference type="OrthoDB" id="6372431at2759"/>
<dbReference type="AlphaFoldDB" id="A0A5B8MCR3"/>
<evidence type="ECO:0000256" key="5">
    <source>
        <dbReference type="SAM" id="Phobius"/>
    </source>
</evidence>
<feature type="binding site" evidence="4">
    <location>
        <begin position="239"/>
        <end position="243"/>
    </location>
    <ligand>
        <name>ATP</name>
        <dbReference type="ChEBI" id="CHEBI:30616"/>
    </ligand>
</feature>
<dbReference type="Proteomes" id="UP000316726">
    <property type="component" value="Chromosome 1"/>
</dbReference>
<dbReference type="GO" id="GO:0009134">
    <property type="term" value="P:nucleoside diphosphate catabolic process"/>
    <property type="evidence" value="ECO:0007669"/>
    <property type="project" value="TreeGrafter"/>
</dbReference>
<organism evidence="6 7">
    <name type="scientific">Chloropicon primus</name>
    <dbReference type="NCBI Taxonomy" id="1764295"/>
    <lineage>
        <taxon>Eukaryota</taxon>
        <taxon>Viridiplantae</taxon>
        <taxon>Chlorophyta</taxon>
        <taxon>Chloropicophyceae</taxon>
        <taxon>Chloropicales</taxon>
        <taxon>Chloropicaceae</taxon>
        <taxon>Chloropicon</taxon>
    </lineage>
</organism>
<dbReference type="STRING" id="1764295.A0A5B8MCR3"/>
<keyword evidence="7" id="KW-1185">Reference proteome</keyword>
<dbReference type="PANTHER" id="PTHR11782:SF83">
    <property type="entry name" value="GUANOSINE-DIPHOSPHATASE"/>
    <property type="match status" value="1"/>
</dbReference>
<reference evidence="6 7" key="1">
    <citation type="submission" date="2018-07" db="EMBL/GenBank/DDBJ databases">
        <title>The complete nuclear genome of the prasinophyte Chloropicon primus (CCMP1205).</title>
        <authorList>
            <person name="Pombert J.-F."/>
            <person name="Otis C."/>
            <person name="Turmel M."/>
            <person name="Lemieux C."/>
        </authorList>
    </citation>
    <scope>NUCLEOTIDE SEQUENCE [LARGE SCALE GENOMIC DNA]</scope>
    <source>
        <strain evidence="6 7">CCMP1205</strain>
    </source>
</reference>
<dbReference type="GO" id="GO:0017110">
    <property type="term" value="F:nucleoside diphosphate phosphatase activity"/>
    <property type="evidence" value="ECO:0007669"/>
    <property type="project" value="TreeGrafter"/>
</dbReference>
<evidence type="ECO:0000313" key="7">
    <source>
        <dbReference type="Proteomes" id="UP000316726"/>
    </source>
</evidence>
<keyword evidence="5" id="KW-0472">Membrane</keyword>
<accession>A0A5B8MCR3</accession>
<dbReference type="Gene3D" id="3.30.420.40">
    <property type="match status" value="1"/>
</dbReference>
<dbReference type="Pfam" id="PF01150">
    <property type="entry name" value="GDA1_CD39"/>
    <property type="match status" value="1"/>
</dbReference>
<dbReference type="InterPro" id="IPR000407">
    <property type="entry name" value="GDA1_CD39_NTPase"/>
</dbReference>
<sequence>MQKLISSRVLHAKRNRRGRENIISWIVIVLTVAALIGYVLWDGYRGAGRGMGSLVLGPPSSHLPHHVLVVDCGSTGTRLNIIGRVGGDEGEESFRAVGWEEFKVPFPGYTPKKHGYNRLETMPGIHHTAAGGLKEVKAALEPLLDWAKEALRGSGDLGEVPILLFATAGVRKLEAGKQKALMGHVRHVLSSSGFRFQPEWARIITGEDEGIFSWVSSNYKLGNFGPAAAGAMNVLELGGSSLQASYVVDSAGEGDTKPVKVLDRTYNLRVKSFNGYGMNDAFNSSLYHLLSEGGVVVHPCFQAGFSFEPGELDVRYEGGFDADKCRRVIKGGLPNESVRGYHEGVRGARADYIALAGFYLVYSFFEIDLTTPLSEAFERMASICAFPFEEGFTEEERGDKNAGLYCFRSVYVDVILREWMGLAQVKVYDESEWALGAAILLHHELDDEERERRRIEVGVEVGARWGVRGLLAALLALGMVLAGVALVLKAALFSSRGGRRGVADGGQDFLLPVWRSDFNKDP</sequence>